<reference evidence="6 7" key="1">
    <citation type="submission" date="2022-10" db="EMBL/GenBank/DDBJ databases">
        <title>Paucibacter sp. hw1 Genome sequencing.</title>
        <authorList>
            <person name="Park S."/>
        </authorList>
    </citation>
    <scope>NUCLEOTIDE SEQUENCE [LARGE SCALE GENOMIC DNA]</scope>
    <source>
        <strain evidence="7">hw1</strain>
    </source>
</reference>
<dbReference type="RefSeq" id="WP_273601149.1">
    <property type="nucleotide sequence ID" value="NZ_JAQQXT010000009.1"/>
</dbReference>
<dbReference type="Pfam" id="PF13632">
    <property type="entry name" value="Glyco_trans_2_3"/>
    <property type="match status" value="1"/>
</dbReference>
<keyword evidence="4" id="KW-0812">Transmembrane</keyword>
<dbReference type="EMBL" id="JAQQXT010000009">
    <property type="protein sequence ID" value="MDC8772975.1"/>
    <property type="molecule type" value="Genomic_DNA"/>
</dbReference>
<evidence type="ECO:0000313" key="6">
    <source>
        <dbReference type="EMBL" id="MDC8772975.1"/>
    </source>
</evidence>
<feature type="transmembrane region" description="Helical" evidence="4">
    <location>
        <begin position="335"/>
        <end position="354"/>
    </location>
</feature>
<dbReference type="SUPFAM" id="SSF53448">
    <property type="entry name" value="Nucleotide-diphospho-sugar transferases"/>
    <property type="match status" value="1"/>
</dbReference>
<dbReference type="PANTHER" id="PTHR43630:SF1">
    <property type="entry name" value="POLY-BETA-1,6-N-ACETYL-D-GLUCOSAMINE SYNTHASE"/>
    <property type="match status" value="1"/>
</dbReference>
<protein>
    <submittedName>
        <fullName evidence="6">Glycosyltransferase family 2 protein</fullName>
    </submittedName>
</protein>
<accession>A0ABT5KGI6</accession>
<gene>
    <name evidence="6" type="ORF">PRZ03_15420</name>
</gene>
<name>A0ABT5KGI6_9BURK</name>
<proteinExistence type="inferred from homology"/>
<comment type="caution">
    <text evidence="6">The sequence shown here is derived from an EMBL/GenBank/DDBJ whole genome shotgun (WGS) entry which is preliminary data.</text>
</comment>
<evidence type="ECO:0000259" key="5">
    <source>
        <dbReference type="Pfam" id="PF13632"/>
    </source>
</evidence>
<dbReference type="Proteomes" id="UP001221189">
    <property type="component" value="Unassembled WGS sequence"/>
</dbReference>
<keyword evidence="3" id="KW-0808">Transferase</keyword>
<comment type="similarity">
    <text evidence="1">Belongs to the glycosyltransferase 2 family.</text>
</comment>
<evidence type="ECO:0000256" key="1">
    <source>
        <dbReference type="ARBA" id="ARBA00006739"/>
    </source>
</evidence>
<evidence type="ECO:0000313" key="7">
    <source>
        <dbReference type="Proteomes" id="UP001221189"/>
    </source>
</evidence>
<dbReference type="Gene3D" id="3.90.550.10">
    <property type="entry name" value="Spore Coat Polysaccharide Biosynthesis Protein SpsA, Chain A"/>
    <property type="match status" value="1"/>
</dbReference>
<keyword evidence="7" id="KW-1185">Reference proteome</keyword>
<dbReference type="InterPro" id="IPR029044">
    <property type="entry name" value="Nucleotide-diphossugar_trans"/>
</dbReference>
<keyword evidence="4" id="KW-1133">Transmembrane helix</keyword>
<dbReference type="CDD" id="cd06438">
    <property type="entry name" value="EpsO_like"/>
    <property type="match status" value="1"/>
</dbReference>
<evidence type="ECO:0000256" key="2">
    <source>
        <dbReference type="ARBA" id="ARBA00022676"/>
    </source>
</evidence>
<feature type="transmembrane region" description="Helical" evidence="4">
    <location>
        <begin position="12"/>
        <end position="33"/>
    </location>
</feature>
<dbReference type="PANTHER" id="PTHR43630">
    <property type="entry name" value="POLY-BETA-1,6-N-ACETYL-D-GLUCOSAMINE SYNTHASE"/>
    <property type="match status" value="1"/>
</dbReference>
<evidence type="ECO:0000256" key="4">
    <source>
        <dbReference type="SAM" id="Phobius"/>
    </source>
</evidence>
<feature type="domain" description="Glycosyltransferase 2-like" evidence="5">
    <location>
        <begin position="136"/>
        <end position="327"/>
    </location>
</feature>
<keyword evidence="4" id="KW-0472">Membrane</keyword>
<organism evidence="6 7">
    <name type="scientific">Roseateles albus</name>
    <dbReference type="NCBI Taxonomy" id="2987525"/>
    <lineage>
        <taxon>Bacteria</taxon>
        <taxon>Pseudomonadati</taxon>
        <taxon>Pseudomonadota</taxon>
        <taxon>Betaproteobacteria</taxon>
        <taxon>Burkholderiales</taxon>
        <taxon>Sphaerotilaceae</taxon>
        <taxon>Roseateles</taxon>
    </lineage>
</organism>
<dbReference type="InterPro" id="IPR001173">
    <property type="entry name" value="Glyco_trans_2-like"/>
</dbReference>
<feature type="transmembrane region" description="Helical" evidence="4">
    <location>
        <begin position="302"/>
        <end position="329"/>
    </location>
</feature>
<evidence type="ECO:0000256" key="3">
    <source>
        <dbReference type="ARBA" id="ARBA00022679"/>
    </source>
</evidence>
<sequence>MDAPLAVIALHSLPAIALSLSLPGSLYLAGLTLAAAMPTRPIRCAGPAPARPARVVLLVPAHNEAGGLLRCLRSLQAELLWDAEARIVVVADNCDDDTAAIARAAGISVLERHNAQLRGKGHALQFAFEQIDDADWFIIIDADTDVERGFLSKMRQAMATGADALQCRYGVREPLSSTRSTLADVALGAWNVLRPRGRQALGLSVGILGNGFALSRRTLQALPYSAGSIVEDVEYHQMLVAQGLRVQWVDNTQVRGDMPDGAAPAAQQRARWEGGRLRLLIEQGWPLCRAVMRGNWRLLDPLLDLCLLPLAWHVSLLLLTFLLALLLGAGSVQGLAAAGLLIVALHIGLALHLIKAGRAHLRALLGLPRYICWKLGLAGAIWRSAGRHAAWVRSARRDH</sequence>
<keyword evidence="2" id="KW-0328">Glycosyltransferase</keyword>